<name>H2ZDI4_CIOSA</name>
<dbReference type="OMA" id="MADISCN"/>
<dbReference type="CDD" id="cd16018">
    <property type="entry name" value="Enpp"/>
    <property type="match status" value="1"/>
</dbReference>
<dbReference type="HOGENOM" id="CLU_017594_0_0_1"/>
<dbReference type="FunCoup" id="H2ZDI4">
    <property type="interactions" value="7"/>
</dbReference>
<dbReference type="Pfam" id="PF01663">
    <property type="entry name" value="Phosphodiest"/>
    <property type="match status" value="1"/>
</dbReference>
<dbReference type="InParanoid" id="H2ZDI4"/>
<dbReference type="GeneTree" id="ENSGT00940000167529"/>
<evidence type="ECO:0000313" key="1">
    <source>
        <dbReference type="Ensembl" id="ENSCSAVP00000015650.1"/>
    </source>
</evidence>
<dbReference type="AlphaFoldDB" id="H2ZDI4"/>
<reference evidence="1" key="2">
    <citation type="submission" date="2025-08" db="UniProtKB">
        <authorList>
            <consortium name="Ensembl"/>
        </authorList>
    </citation>
    <scope>IDENTIFICATION</scope>
</reference>
<sequence>MRSVYPTKTFPNHYTIVTGLYPESHGIVDNTMYDTELQEVFKRGSTAYQPHWWGGEPIWVTARRQGKKSAAYFWPGSDVNITMYPNYYRTYNLSVSHEERIHQVLGWLDLPAEERPDVIVAYVSAVDHAGHSFGPDSIEMDEALAKADSYVTMLMDGLKVRNLHNCANVIVLADHGMADISCNRKTSIEDFGVNMDAVYFRKGAVGKVGPSHDPSLAGLFDAEAVYDLLKCTHNTSHWQTFLKTQYLPKRFHYAHNSRIEDVILSMDDGWLAEGRKNSLTDCNGGSHGFDNEFNSMHALFAGHGPGFKRRYNTTKPFENIEVYNLMADLLGIEAAPNNGTRGSLYHVMSTPINITSDIIFNVQACFALESRTYVPPCSTCPDLNVTAANSRILNFVSDDALLGFHAP</sequence>
<reference evidence="1" key="3">
    <citation type="submission" date="2025-09" db="UniProtKB">
        <authorList>
            <consortium name="Ensembl"/>
        </authorList>
    </citation>
    <scope>IDENTIFICATION</scope>
</reference>
<dbReference type="InterPro" id="IPR002591">
    <property type="entry name" value="Phosphodiest/P_Trfase"/>
</dbReference>
<dbReference type="PANTHER" id="PTHR10151:SF114">
    <property type="entry name" value="ECTONUCLEOTIDE PYROPHOSPHATASE_PHOSPHODIESTERASE C27A7.3"/>
    <property type="match status" value="1"/>
</dbReference>
<dbReference type="Gene3D" id="3.40.720.10">
    <property type="entry name" value="Alkaline Phosphatase, subunit A"/>
    <property type="match status" value="1"/>
</dbReference>
<evidence type="ECO:0000313" key="2">
    <source>
        <dbReference type="Proteomes" id="UP000007875"/>
    </source>
</evidence>
<dbReference type="SUPFAM" id="SSF53649">
    <property type="entry name" value="Alkaline phosphatase-like"/>
    <property type="match status" value="1"/>
</dbReference>
<organism evidence="1 2">
    <name type="scientific">Ciona savignyi</name>
    <name type="common">Pacific transparent sea squirt</name>
    <dbReference type="NCBI Taxonomy" id="51511"/>
    <lineage>
        <taxon>Eukaryota</taxon>
        <taxon>Metazoa</taxon>
        <taxon>Chordata</taxon>
        <taxon>Tunicata</taxon>
        <taxon>Ascidiacea</taxon>
        <taxon>Phlebobranchia</taxon>
        <taxon>Cionidae</taxon>
        <taxon>Ciona</taxon>
    </lineage>
</organism>
<dbReference type="InterPro" id="IPR017850">
    <property type="entry name" value="Alkaline_phosphatase_core_sf"/>
</dbReference>
<dbReference type="Ensembl" id="ENSCSAVT00000015829.1">
    <property type="protein sequence ID" value="ENSCSAVP00000015650.1"/>
    <property type="gene ID" value="ENSCSAVG00000009198.1"/>
</dbReference>
<dbReference type="PANTHER" id="PTHR10151">
    <property type="entry name" value="ECTONUCLEOTIDE PYROPHOSPHATASE/PHOSPHODIESTERASE"/>
    <property type="match status" value="1"/>
</dbReference>
<keyword evidence="2" id="KW-1185">Reference proteome</keyword>
<protein>
    <submittedName>
        <fullName evidence="1">Uncharacterized protein</fullName>
    </submittedName>
</protein>
<dbReference type="eggNOG" id="KOG2645">
    <property type="taxonomic scope" value="Eukaryota"/>
</dbReference>
<accession>H2ZDI4</accession>
<dbReference type="Proteomes" id="UP000007875">
    <property type="component" value="Unassembled WGS sequence"/>
</dbReference>
<dbReference type="STRING" id="51511.ENSCSAVP00000015650"/>
<proteinExistence type="predicted"/>
<reference evidence="2" key="1">
    <citation type="submission" date="2003-08" db="EMBL/GenBank/DDBJ databases">
        <authorList>
            <person name="Birren B."/>
            <person name="Nusbaum C."/>
            <person name="Abebe A."/>
            <person name="Abouelleil A."/>
            <person name="Adekoya E."/>
            <person name="Ait-zahra M."/>
            <person name="Allen N."/>
            <person name="Allen T."/>
            <person name="An P."/>
            <person name="Anderson M."/>
            <person name="Anderson S."/>
            <person name="Arachchi H."/>
            <person name="Armbruster J."/>
            <person name="Bachantsang P."/>
            <person name="Baldwin J."/>
            <person name="Barry A."/>
            <person name="Bayul T."/>
            <person name="Blitshsteyn B."/>
            <person name="Bloom T."/>
            <person name="Blye J."/>
            <person name="Boguslavskiy L."/>
            <person name="Borowsky M."/>
            <person name="Boukhgalter B."/>
            <person name="Brunache A."/>
            <person name="Butler J."/>
            <person name="Calixte N."/>
            <person name="Calvo S."/>
            <person name="Camarata J."/>
            <person name="Campo K."/>
            <person name="Chang J."/>
            <person name="Cheshatsang Y."/>
            <person name="Citroen M."/>
            <person name="Collymore A."/>
            <person name="Considine T."/>
            <person name="Cook A."/>
            <person name="Cooke P."/>
            <person name="Corum B."/>
            <person name="Cuomo C."/>
            <person name="David R."/>
            <person name="Dawoe T."/>
            <person name="Degray S."/>
            <person name="Dodge S."/>
            <person name="Dooley K."/>
            <person name="Dorje P."/>
            <person name="Dorjee K."/>
            <person name="Dorris L."/>
            <person name="Duffey N."/>
            <person name="Dupes A."/>
            <person name="Elkins T."/>
            <person name="Engels R."/>
            <person name="Erickson J."/>
            <person name="Farina A."/>
            <person name="Faro S."/>
            <person name="Ferreira P."/>
            <person name="Fischer H."/>
            <person name="Fitzgerald M."/>
            <person name="Foley K."/>
            <person name="Gage D."/>
            <person name="Galagan J."/>
            <person name="Gearin G."/>
            <person name="Gnerre S."/>
            <person name="Gnirke A."/>
            <person name="Goyette A."/>
            <person name="Graham J."/>
            <person name="Grandbois E."/>
            <person name="Gyaltsen K."/>
            <person name="Hafez N."/>
            <person name="Hagopian D."/>
            <person name="Hagos B."/>
            <person name="Hall J."/>
            <person name="Hatcher B."/>
            <person name="Heller A."/>
            <person name="Higgins H."/>
            <person name="Honan T."/>
            <person name="Horn A."/>
            <person name="Houde N."/>
            <person name="Hughes L."/>
            <person name="Hulme W."/>
            <person name="Husby E."/>
            <person name="Iliev I."/>
            <person name="Jaffe D."/>
            <person name="Jones C."/>
            <person name="Kamal M."/>
            <person name="Kamat A."/>
            <person name="Kamvysselis M."/>
            <person name="Karlsson E."/>
            <person name="Kells C."/>
            <person name="Kieu A."/>
            <person name="Kisner P."/>
            <person name="Kodira C."/>
            <person name="Kulbokas E."/>
            <person name="Labutti K."/>
            <person name="Lama D."/>
            <person name="Landers T."/>
            <person name="Leger J."/>
            <person name="Levine S."/>
            <person name="Lewis D."/>
            <person name="Lewis T."/>
            <person name="Lindblad-toh K."/>
            <person name="Liu X."/>
            <person name="Lokyitsang T."/>
            <person name="Lokyitsang Y."/>
            <person name="Lucien O."/>
            <person name="Lui A."/>
            <person name="Ma L.J."/>
            <person name="Mabbitt R."/>
            <person name="Macdonald J."/>
            <person name="Maclean C."/>
            <person name="Major J."/>
            <person name="Manning J."/>
            <person name="Marabella R."/>
            <person name="Maru K."/>
            <person name="Matthews C."/>
            <person name="Mauceli E."/>
            <person name="Mccarthy M."/>
            <person name="Mcdonough S."/>
            <person name="Mcghee T."/>
            <person name="Meldrim J."/>
            <person name="Meneus L."/>
            <person name="Mesirov J."/>
            <person name="Mihalev A."/>
            <person name="Mihova T."/>
            <person name="Mikkelsen T."/>
            <person name="Mlenga V."/>
            <person name="Moru K."/>
            <person name="Mozes J."/>
            <person name="Mulrain L."/>
            <person name="Munson G."/>
            <person name="Naylor J."/>
            <person name="Newes C."/>
            <person name="Nguyen C."/>
            <person name="Nguyen N."/>
            <person name="Nguyen T."/>
            <person name="Nicol R."/>
            <person name="Nielsen C."/>
            <person name="Nizzari M."/>
            <person name="Norbu C."/>
            <person name="Norbu N."/>
            <person name="O'donnell P."/>
            <person name="Okoawo O."/>
            <person name="O'leary S."/>
            <person name="Omotosho B."/>
            <person name="O'neill K."/>
            <person name="Osman S."/>
            <person name="Parker S."/>
            <person name="Perrin D."/>
            <person name="Phunkhang P."/>
            <person name="Piqani B."/>
            <person name="Purcell S."/>
            <person name="Rachupka T."/>
            <person name="Ramasamy U."/>
            <person name="Rameau R."/>
            <person name="Ray V."/>
            <person name="Raymond C."/>
            <person name="Retta R."/>
            <person name="Richardson S."/>
            <person name="Rise C."/>
            <person name="Rodriguez J."/>
            <person name="Rogers J."/>
            <person name="Rogov P."/>
            <person name="Rutman M."/>
            <person name="Schupbach R."/>
            <person name="Seaman C."/>
            <person name="Settipalli S."/>
            <person name="Sharpe T."/>
            <person name="Sheridan J."/>
            <person name="Sherpa N."/>
            <person name="Shi J."/>
            <person name="Smirnov S."/>
            <person name="Smith C."/>
            <person name="Sougnez C."/>
            <person name="Spencer B."/>
            <person name="Stalker J."/>
            <person name="Stange-thomann N."/>
            <person name="Stavropoulos S."/>
            <person name="Stetson K."/>
            <person name="Stone C."/>
            <person name="Stone S."/>
            <person name="Stubbs M."/>
            <person name="Talamas J."/>
            <person name="Tchuinga P."/>
            <person name="Tenzing P."/>
            <person name="Tesfaye S."/>
            <person name="Theodore J."/>
            <person name="Thoulutsang Y."/>
            <person name="Topham K."/>
            <person name="Towey S."/>
            <person name="Tsamla T."/>
            <person name="Tsomo N."/>
            <person name="Vallee D."/>
            <person name="Vassiliev H."/>
            <person name="Venkataraman V."/>
            <person name="Vinson J."/>
            <person name="Vo A."/>
            <person name="Wade C."/>
            <person name="Wang S."/>
            <person name="Wangchuk T."/>
            <person name="Wangdi T."/>
            <person name="Whittaker C."/>
            <person name="Wilkinson J."/>
            <person name="Wu Y."/>
            <person name="Wyman D."/>
            <person name="Yadav S."/>
            <person name="Yang S."/>
            <person name="Yang X."/>
            <person name="Yeager S."/>
            <person name="Yee E."/>
            <person name="Young G."/>
            <person name="Zainoun J."/>
            <person name="Zembeck L."/>
            <person name="Zimmer A."/>
            <person name="Zody M."/>
            <person name="Lander E."/>
        </authorList>
    </citation>
    <scope>NUCLEOTIDE SEQUENCE [LARGE SCALE GENOMIC DNA]</scope>
</reference>